<dbReference type="GO" id="GO:0016491">
    <property type="term" value="F:oxidoreductase activity"/>
    <property type="evidence" value="ECO:0007669"/>
    <property type="project" value="UniProtKB-KW"/>
</dbReference>
<dbReference type="PANTHER" id="PTHR42973">
    <property type="entry name" value="BINDING OXIDOREDUCTASE, PUTATIVE (AFU_ORTHOLOGUE AFUA_1G17690)-RELATED"/>
    <property type="match status" value="1"/>
</dbReference>
<keyword evidence="3" id="KW-0285">Flavoprotein</keyword>
<name>A0A9P0EMJ4_9HYPO</name>
<comment type="cofactor">
    <cofactor evidence="1">
        <name>FAD</name>
        <dbReference type="ChEBI" id="CHEBI:57692"/>
    </cofactor>
</comment>
<dbReference type="PANTHER" id="PTHR42973:SF39">
    <property type="entry name" value="FAD-BINDING PCMH-TYPE DOMAIN-CONTAINING PROTEIN"/>
    <property type="match status" value="1"/>
</dbReference>
<evidence type="ECO:0000256" key="3">
    <source>
        <dbReference type="ARBA" id="ARBA00022630"/>
    </source>
</evidence>
<protein>
    <recommendedName>
        <fullName evidence="7">FAD-binding PCMH-type domain-containing protein</fullName>
    </recommendedName>
</protein>
<dbReference type="Gene3D" id="3.30.465.10">
    <property type="match status" value="1"/>
</dbReference>
<dbReference type="Proteomes" id="UP000775872">
    <property type="component" value="Unassembled WGS sequence"/>
</dbReference>
<keyword evidence="4" id="KW-0274">FAD</keyword>
<feature type="chain" id="PRO_5040511998" description="FAD-binding PCMH-type domain-containing protein" evidence="6">
    <location>
        <begin position="25"/>
        <end position="606"/>
    </location>
</feature>
<dbReference type="Pfam" id="PF08031">
    <property type="entry name" value="BBE"/>
    <property type="match status" value="1"/>
</dbReference>
<evidence type="ECO:0000256" key="6">
    <source>
        <dbReference type="SAM" id="SignalP"/>
    </source>
</evidence>
<keyword evidence="6" id="KW-0732">Signal</keyword>
<sequence>MARSMRSLISHLALLASLAANSLASALCKNHPSSPHWPTESEWHSLNQSTQGALLAGVAPASSCYEGNPLGSDIDCDTVQKNWFLSQFHAEQPASIGYSYWANSSCVAPNDYAYDDHKPCQLGGLPHYVLNATDAAQVATAMAWANSRDIRVVIKGTGHDLNGRSSGAYALSIWTHHLQEIRFNPRWIRPAFNSTENVVIAQTGNTWGRVLKAASEVKRTVVSGQDGTVGLGGFIGGGGHGPLSSSYGLSADQILQATVVTTDGSILIANDEQNQDLLWAIRGGGPGSYGVVIEYVMRTFPLPSNVVVGSLSMSSQDDDTQEASWDGLSTLMRALPDLMDSGLTGFGIGTISQTKSSNTLAVGRQVDISMLFYLFNSTTAEWTSLLSPLQQQMAAVSNNHSIQITLSKPKILPHYLDLFDILNPRASSCGDISLSSSRLLGRRELNDISHDAVKGYLRRITTAQVEGQSTRLVIGLQGGQGPRNVEDSMRGGLTSAWRDAYLHVLVTGSSIETENTSPRSALQAAADWTNAHKETVWAEWAPDSGSYNNEANPFNPNFQRDFYGDHYGRLLSIKEKYDPRSILYVQSGVGSQDWEYNLQDGKLCRK</sequence>
<dbReference type="InterPro" id="IPR006094">
    <property type="entry name" value="Oxid_FAD_bind_N"/>
</dbReference>
<evidence type="ECO:0000259" key="7">
    <source>
        <dbReference type="PROSITE" id="PS51387"/>
    </source>
</evidence>
<evidence type="ECO:0000313" key="9">
    <source>
        <dbReference type="Proteomes" id="UP000775872"/>
    </source>
</evidence>
<dbReference type="Gene3D" id="3.40.462.20">
    <property type="match status" value="1"/>
</dbReference>
<dbReference type="InterPro" id="IPR036318">
    <property type="entry name" value="FAD-bd_PCMH-like_sf"/>
</dbReference>
<dbReference type="InterPro" id="IPR012951">
    <property type="entry name" value="BBE"/>
</dbReference>
<dbReference type="InterPro" id="IPR016166">
    <property type="entry name" value="FAD-bd_PCMH"/>
</dbReference>
<reference evidence="8" key="1">
    <citation type="submission" date="2021-10" db="EMBL/GenBank/DDBJ databases">
        <authorList>
            <person name="Piombo E."/>
        </authorList>
    </citation>
    <scope>NUCLEOTIDE SEQUENCE</scope>
</reference>
<dbReference type="GO" id="GO:0071949">
    <property type="term" value="F:FAD binding"/>
    <property type="evidence" value="ECO:0007669"/>
    <property type="project" value="InterPro"/>
</dbReference>
<evidence type="ECO:0000256" key="5">
    <source>
        <dbReference type="ARBA" id="ARBA00023002"/>
    </source>
</evidence>
<dbReference type="InterPro" id="IPR050416">
    <property type="entry name" value="FAD-linked_Oxidoreductase"/>
</dbReference>
<comment type="caution">
    <text evidence="8">The sequence shown here is derived from an EMBL/GenBank/DDBJ whole genome shotgun (WGS) entry which is preliminary data.</text>
</comment>
<keyword evidence="5" id="KW-0560">Oxidoreductase</keyword>
<dbReference type="PROSITE" id="PS51387">
    <property type="entry name" value="FAD_PCMH"/>
    <property type="match status" value="1"/>
</dbReference>
<evidence type="ECO:0000313" key="8">
    <source>
        <dbReference type="EMBL" id="CAH0055027.1"/>
    </source>
</evidence>
<dbReference type="Pfam" id="PF01565">
    <property type="entry name" value="FAD_binding_4"/>
    <property type="match status" value="1"/>
</dbReference>
<proteinExistence type="inferred from homology"/>
<dbReference type="InterPro" id="IPR016169">
    <property type="entry name" value="FAD-bd_PCMH_sub2"/>
</dbReference>
<feature type="signal peptide" evidence="6">
    <location>
        <begin position="1"/>
        <end position="24"/>
    </location>
</feature>
<gene>
    <name evidence="8" type="ORF">CSOL1703_00016928</name>
</gene>
<dbReference type="AlphaFoldDB" id="A0A9P0EMJ4"/>
<evidence type="ECO:0000256" key="2">
    <source>
        <dbReference type="ARBA" id="ARBA00005466"/>
    </source>
</evidence>
<comment type="similarity">
    <text evidence="2">Belongs to the oxygen-dependent FAD-linked oxidoreductase family.</text>
</comment>
<dbReference type="OrthoDB" id="9983560at2759"/>
<dbReference type="SUPFAM" id="SSF56176">
    <property type="entry name" value="FAD-binding/transporter-associated domain-like"/>
    <property type="match status" value="1"/>
</dbReference>
<dbReference type="EMBL" id="CABFOC020000053">
    <property type="protein sequence ID" value="CAH0055027.1"/>
    <property type="molecule type" value="Genomic_DNA"/>
</dbReference>
<evidence type="ECO:0000256" key="1">
    <source>
        <dbReference type="ARBA" id="ARBA00001974"/>
    </source>
</evidence>
<feature type="domain" description="FAD-binding PCMH-type" evidence="7">
    <location>
        <begin position="122"/>
        <end position="302"/>
    </location>
</feature>
<organism evidence="8 9">
    <name type="scientific">Clonostachys solani</name>
    <dbReference type="NCBI Taxonomy" id="160281"/>
    <lineage>
        <taxon>Eukaryota</taxon>
        <taxon>Fungi</taxon>
        <taxon>Dikarya</taxon>
        <taxon>Ascomycota</taxon>
        <taxon>Pezizomycotina</taxon>
        <taxon>Sordariomycetes</taxon>
        <taxon>Hypocreomycetidae</taxon>
        <taxon>Hypocreales</taxon>
        <taxon>Bionectriaceae</taxon>
        <taxon>Clonostachys</taxon>
    </lineage>
</organism>
<keyword evidence="9" id="KW-1185">Reference proteome</keyword>
<accession>A0A9P0EMJ4</accession>
<evidence type="ECO:0000256" key="4">
    <source>
        <dbReference type="ARBA" id="ARBA00022827"/>
    </source>
</evidence>